<evidence type="ECO:0000313" key="2">
    <source>
        <dbReference type="Proteomes" id="UP000001294"/>
    </source>
</evidence>
<proteinExistence type="predicted"/>
<protein>
    <recommendedName>
        <fullName evidence="3">Copia protein</fullName>
    </recommendedName>
</protein>
<evidence type="ECO:0000313" key="1">
    <source>
        <dbReference type="EMBL" id="EEA21254.1"/>
    </source>
</evidence>
<keyword evidence="2" id="KW-1185">Reference proteome</keyword>
<dbReference type="OrthoDB" id="4501190at2759"/>
<sequence>CDNKQTISLIEKDIVTLKTKLRHVDIHHHWLREQFQEGRVELTYVPTKKMIANGLTKALPKGEFDAFLEQIKMTDISRYLHEQKEDTQEVDMGTVLNCLQI</sequence>
<dbReference type="HOGENOM" id="CLU_001650_6_1_1"/>
<dbReference type="CDD" id="cd09272">
    <property type="entry name" value="RNase_HI_RT_Ty1"/>
    <property type="match status" value="1"/>
</dbReference>
<feature type="non-terminal residue" evidence="1">
    <location>
        <position position="1"/>
    </location>
</feature>
<accession>B6QMF2</accession>
<organism evidence="1 2">
    <name type="scientific">Talaromyces marneffei (strain ATCC 18224 / CBS 334.59 / QM 7333)</name>
    <name type="common">Penicillium marneffei</name>
    <dbReference type="NCBI Taxonomy" id="441960"/>
    <lineage>
        <taxon>Eukaryota</taxon>
        <taxon>Fungi</taxon>
        <taxon>Dikarya</taxon>
        <taxon>Ascomycota</taxon>
        <taxon>Pezizomycotina</taxon>
        <taxon>Eurotiomycetes</taxon>
        <taxon>Eurotiomycetidae</taxon>
        <taxon>Eurotiales</taxon>
        <taxon>Trichocomaceae</taxon>
        <taxon>Talaromyces</taxon>
        <taxon>Talaromyces sect. Talaromyces</taxon>
    </lineage>
</organism>
<dbReference type="PhylomeDB" id="B6QMF2"/>
<dbReference type="VEuPathDB" id="FungiDB:PMAA_050720"/>
<dbReference type="Proteomes" id="UP000001294">
    <property type="component" value="Unassembled WGS sequence"/>
</dbReference>
<dbReference type="AlphaFoldDB" id="B6QMF2"/>
<evidence type="ECO:0008006" key="3">
    <source>
        <dbReference type="Google" id="ProtNLM"/>
    </source>
</evidence>
<dbReference type="EMBL" id="DS995903">
    <property type="protein sequence ID" value="EEA21254.1"/>
    <property type="molecule type" value="Genomic_DNA"/>
</dbReference>
<gene>
    <name evidence="1" type="ORF">PMAA_050720</name>
</gene>
<name>B6QMF2_TALMQ</name>
<reference evidence="2" key="1">
    <citation type="journal article" date="2015" name="Genome Announc.">
        <title>Genome sequence of the AIDS-associated pathogen Penicillium marneffei (ATCC18224) and its near taxonomic relative Talaromyces stipitatus (ATCC10500).</title>
        <authorList>
            <person name="Nierman W.C."/>
            <person name="Fedorova-Abrams N.D."/>
            <person name="Andrianopoulos A."/>
        </authorList>
    </citation>
    <scope>NUCLEOTIDE SEQUENCE [LARGE SCALE GENOMIC DNA]</scope>
    <source>
        <strain evidence="2">ATCC 18224 / CBS 334.59 / QM 7333</strain>
    </source>
</reference>